<evidence type="ECO:0000256" key="1">
    <source>
        <dbReference type="ARBA" id="ARBA00023163"/>
    </source>
</evidence>
<dbReference type="SUPFAM" id="SSF55287">
    <property type="entry name" value="RPB5-like RNA polymerase subunit"/>
    <property type="match status" value="1"/>
</dbReference>
<organism evidence="3">
    <name type="scientific">viral metagenome</name>
    <dbReference type="NCBI Taxonomy" id="1070528"/>
    <lineage>
        <taxon>unclassified sequences</taxon>
        <taxon>metagenomes</taxon>
        <taxon>organismal metagenomes</taxon>
    </lineage>
</organism>
<dbReference type="EMBL" id="MN739626">
    <property type="protein sequence ID" value="QHT16787.1"/>
    <property type="molecule type" value="Genomic_DNA"/>
</dbReference>
<dbReference type="PANTHER" id="PTHR10535:SF0">
    <property type="entry name" value="DNA-DIRECTED RNA POLYMERASES I, II, AND III SUBUNIT RPABC1"/>
    <property type="match status" value="1"/>
</dbReference>
<evidence type="ECO:0000313" key="3">
    <source>
        <dbReference type="EMBL" id="QHT16787.1"/>
    </source>
</evidence>
<dbReference type="GO" id="GO:0005736">
    <property type="term" value="C:RNA polymerase I complex"/>
    <property type="evidence" value="ECO:0007669"/>
    <property type="project" value="TreeGrafter"/>
</dbReference>
<dbReference type="InterPro" id="IPR035913">
    <property type="entry name" value="RPB5-like_sf"/>
</dbReference>
<feature type="domain" description="RNA polymerase subunit H/Rpb5 C-terminal" evidence="2">
    <location>
        <begin position="153"/>
        <end position="227"/>
    </location>
</feature>
<evidence type="ECO:0000259" key="2">
    <source>
        <dbReference type="Pfam" id="PF01191"/>
    </source>
</evidence>
<dbReference type="GO" id="GO:0003677">
    <property type="term" value="F:DNA binding"/>
    <property type="evidence" value="ECO:0007669"/>
    <property type="project" value="InterPro"/>
</dbReference>
<dbReference type="GO" id="GO:0042797">
    <property type="term" value="P:tRNA transcription by RNA polymerase III"/>
    <property type="evidence" value="ECO:0007669"/>
    <property type="project" value="TreeGrafter"/>
</dbReference>
<dbReference type="PANTHER" id="PTHR10535">
    <property type="entry name" value="DNA-DIRECTED RNA POLYMERASES I, II, AND III SUBUNIT RPABC1"/>
    <property type="match status" value="1"/>
</dbReference>
<name>A0A6C0DJU2_9ZZZZ</name>
<dbReference type="Pfam" id="PF01191">
    <property type="entry name" value="RNA_pol_Rpb5_C"/>
    <property type="match status" value="1"/>
</dbReference>
<dbReference type="InterPro" id="IPR000783">
    <property type="entry name" value="RNA_pol_subH/Rpb5_C"/>
</dbReference>
<sequence length="229" mass="25767">MAQFVEKVFRSRQTLLSVLHDRGYDVTGASKFGPEEIREGLAAAANGKALEFTVKAREGMVVPTPNVRVYIFLLRLKQKLPGFLSSLETPIGISPEASARHPDKLGSPVDPAQTSIMCLVNEPVVSVFHQASINQWNTRNLRLSFFYMDSFQMNPLKHFLVPPHEIIPKEQHEPLMKSLYITQKGQFPLIRYHEDPITRVIGSIPGDIIKITRPSPSAGEYIVYRLCTP</sequence>
<dbReference type="GO" id="GO:0006362">
    <property type="term" value="P:transcription elongation by RNA polymerase I"/>
    <property type="evidence" value="ECO:0007669"/>
    <property type="project" value="TreeGrafter"/>
</dbReference>
<dbReference type="AlphaFoldDB" id="A0A6C0DJU2"/>
<protein>
    <recommendedName>
        <fullName evidence="2">RNA polymerase subunit H/Rpb5 C-terminal domain-containing protein</fullName>
    </recommendedName>
</protein>
<reference evidence="3" key="1">
    <citation type="journal article" date="2020" name="Nature">
        <title>Giant virus diversity and host interactions through global metagenomics.</title>
        <authorList>
            <person name="Schulz F."/>
            <person name="Roux S."/>
            <person name="Paez-Espino D."/>
            <person name="Jungbluth S."/>
            <person name="Walsh D.A."/>
            <person name="Denef V.J."/>
            <person name="McMahon K.D."/>
            <person name="Konstantinidis K.T."/>
            <person name="Eloe-Fadrosh E.A."/>
            <person name="Kyrpides N.C."/>
            <person name="Woyke T."/>
        </authorList>
    </citation>
    <scope>NUCLEOTIDE SEQUENCE</scope>
    <source>
        <strain evidence="3">GVMAG-M-3300023174-189</strain>
    </source>
</reference>
<dbReference type="GO" id="GO:0005665">
    <property type="term" value="C:RNA polymerase II, core complex"/>
    <property type="evidence" value="ECO:0007669"/>
    <property type="project" value="TreeGrafter"/>
</dbReference>
<proteinExistence type="predicted"/>
<dbReference type="InterPro" id="IPR014381">
    <property type="entry name" value="Arch_Rpo5/euc_Rpb5"/>
</dbReference>
<dbReference type="Gene3D" id="3.90.940.20">
    <property type="entry name" value="RPB5-like RNA polymerase subunit"/>
    <property type="match status" value="1"/>
</dbReference>
<dbReference type="GO" id="GO:0005666">
    <property type="term" value="C:RNA polymerase III complex"/>
    <property type="evidence" value="ECO:0007669"/>
    <property type="project" value="TreeGrafter"/>
</dbReference>
<accession>A0A6C0DJU2</accession>
<keyword evidence="1" id="KW-0804">Transcription</keyword>
<dbReference type="PIRSF" id="PIRSF000747">
    <property type="entry name" value="RPB5"/>
    <property type="match status" value="1"/>
</dbReference>
<dbReference type="GO" id="GO:0006366">
    <property type="term" value="P:transcription by RNA polymerase II"/>
    <property type="evidence" value="ECO:0007669"/>
    <property type="project" value="TreeGrafter"/>
</dbReference>
<dbReference type="GO" id="GO:0003899">
    <property type="term" value="F:DNA-directed RNA polymerase activity"/>
    <property type="evidence" value="ECO:0007669"/>
    <property type="project" value="InterPro"/>
</dbReference>